<dbReference type="RefSeq" id="WP_199385257.1">
    <property type="nucleotide sequence ID" value="NZ_JAEMHM010000013.1"/>
</dbReference>
<gene>
    <name evidence="1" type="ORF">JFN93_16705</name>
</gene>
<name>A0A8J7JEY4_9BACT</name>
<organism evidence="1 2">
    <name type="scientific">Geomesophilobacter sediminis</name>
    <dbReference type="NCBI Taxonomy" id="2798584"/>
    <lineage>
        <taxon>Bacteria</taxon>
        <taxon>Pseudomonadati</taxon>
        <taxon>Thermodesulfobacteriota</taxon>
        <taxon>Desulfuromonadia</taxon>
        <taxon>Geobacterales</taxon>
        <taxon>Geobacteraceae</taxon>
        <taxon>Geomesophilobacter</taxon>
    </lineage>
</organism>
<keyword evidence="2" id="KW-1185">Reference proteome</keyword>
<protein>
    <submittedName>
        <fullName evidence="1">Uncharacterized protein</fullName>
    </submittedName>
</protein>
<proteinExistence type="predicted"/>
<evidence type="ECO:0000313" key="1">
    <source>
        <dbReference type="EMBL" id="MBJ6726353.1"/>
    </source>
</evidence>
<dbReference type="AlphaFoldDB" id="A0A8J7JEY4"/>
<comment type="caution">
    <text evidence="1">The sequence shown here is derived from an EMBL/GenBank/DDBJ whole genome shotgun (WGS) entry which is preliminary data.</text>
</comment>
<sequence>MPFLKVSNPEMITKSALVAEGFTTELYAYLVSLIPTPQSYAEEHSRFEASYSASLKGDPEKMKDCEADRNAVNQSLSILIGIAKAAAIKDPNVPKALGLANLMEKPAAPAASVSLEPSGFRTAFNRKGELIGTVSKVPGAKWYEIWSCDDDPNLETNWKLVASTSNCRGIRITGLNRSKTNWLKIRAMLKNVAGPWSHCLSLPPA</sequence>
<accession>A0A8J7JEY4</accession>
<dbReference type="Proteomes" id="UP000636888">
    <property type="component" value="Unassembled WGS sequence"/>
</dbReference>
<evidence type="ECO:0000313" key="2">
    <source>
        <dbReference type="Proteomes" id="UP000636888"/>
    </source>
</evidence>
<reference evidence="1" key="1">
    <citation type="submission" date="2020-12" db="EMBL/GenBank/DDBJ databases">
        <title>Geomonas sp. Red875, isolated from river sediment.</title>
        <authorList>
            <person name="Xu Z."/>
            <person name="Zhang Z."/>
            <person name="Masuda Y."/>
            <person name="Itoh H."/>
            <person name="Senoo K."/>
        </authorList>
    </citation>
    <scope>NUCLEOTIDE SEQUENCE</scope>
    <source>
        <strain evidence="1">Red875</strain>
    </source>
</reference>
<dbReference type="EMBL" id="JAEMHM010000013">
    <property type="protein sequence ID" value="MBJ6726353.1"/>
    <property type="molecule type" value="Genomic_DNA"/>
</dbReference>